<dbReference type="Proteomes" id="UP000253759">
    <property type="component" value="Unassembled WGS sequence"/>
</dbReference>
<keyword evidence="3" id="KW-1185">Reference proteome</keyword>
<reference evidence="3" key="1">
    <citation type="submission" date="2018-07" db="EMBL/GenBank/DDBJ databases">
        <authorList>
            <person name="Liu B.-T."/>
            <person name="Du Z."/>
        </authorList>
    </citation>
    <scope>NUCLEOTIDE SEQUENCE [LARGE SCALE GENOMIC DNA]</scope>
    <source>
        <strain evidence="3">XYN52</strain>
    </source>
</reference>
<evidence type="ECO:0000313" key="2">
    <source>
        <dbReference type="EMBL" id="RDE08116.1"/>
    </source>
</evidence>
<dbReference type="AlphaFoldDB" id="A0A369W0E5"/>
<accession>A0A369W0E5</accession>
<keyword evidence="1" id="KW-0812">Transmembrane</keyword>
<gene>
    <name evidence="2" type="ORF">DVH29_13175</name>
</gene>
<keyword evidence="1" id="KW-1133">Transmembrane helix</keyword>
<sequence length="74" mass="7618">MSEIATDIPQDRRHTGRGLISGRGLFVIMLLASLAAVVWIALKAFDAGYPLGAVALPALVGACCGAAAVLALRR</sequence>
<evidence type="ECO:0000256" key="1">
    <source>
        <dbReference type="SAM" id="Phobius"/>
    </source>
</evidence>
<proteinExistence type="predicted"/>
<dbReference type="RefSeq" id="WP_114646652.1">
    <property type="nucleotide sequence ID" value="NZ_QQNH01000023.1"/>
</dbReference>
<organism evidence="2 3">
    <name type="scientific">Pelagibacterium lacus</name>
    <dbReference type="NCBI Taxonomy" id="2282655"/>
    <lineage>
        <taxon>Bacteria</taxon>
        <taxon>Pseudomonadati</taxon>
        <taxon>Pseudomonadota</taxon>
        <taxon>Alphaproteobacteria</taxon>
        <taxon>Hyphomicrobiales</taxon>
        <taxon>Devosiaceae</taxon>
        <taxon>Pelagibacterium</taxon>
    </lineage>
</organism>
<comment type="caution">
    <text evidence="2">The sequence shown here is derived from an EMBL/GenBank/DDBJ whole genome shotgun (WGS) entry which is preliminary data.</text>
</comment>
<feature type="transmembrane region" description="Helical" evidence="1">
    <location>
        <begin position="48"/>
        <end position="72"/>
    </location>
</feature>
<feature type="transmembrane region" description="Helical" evidence="1">
    <location>
        <begin position="20"/>
        <end position="42"/>
    </location>
</feature>
<evidence type="ECO:0000313" key="3">
    <source>
        <dbReference type="Proteomes" id="UP000253759"/>
    </source>
</evidence>
<keyword evidence="1" id="KW-0472">Membrane</keyword>
<dbReference type="EMBL" id="QQNH01000023">
    <property type="protein sequence ID" value="RDE08116.1"/>
    <property type="molecule type" value="Genomic_DNA"/>
</dbReference>
<protein>
    <submittedName>
        <fullName evidence="2">Uncharacterized protein</fullName>
    </submittedName>
</protein>
<name>A0A369W0E5_9HYPH</name>